<dbReference type="Proteomes" id="UP001177670">
    <property type="component" value="Unassembled WGS sequence"/>
</dbReference>
<comment type="caution">
    <text evidence="1">The sequence shown here is derived from an EMBL/GenBank/DDBJ whole genome shotgun (WGS) entry which is preliminary data.</text>
</comment>
<gene>
    <name evidence="1" type="ORF">K0M31_019546</name>
</gene>
<organism evidence="1 2">
    <name type="scientific">Melipona bicolor</name>
    <dbReference type="NCBI Taxonomy" id="60889"/>
    <lineage>
        <taxon>Eukaryota</taxon>
        <taxon>Metazoa</taxon>
        <taxon>Ecdysozoa</taxon>
        <taxon>Arthropoda</taxon>
        <taxon>Hexapoda</taxon>
        <taxon>Insecta</taxon>
        <taxon>Pterygota</taxon>
        <taxon>Neoptera</taxon>
        <taxon>Endopterygota</taxon>
        <taxon>Hymenoptera</taxon>
        <taxon>Apocrita</taxon>
        <taxon>Aculeata</taxon>
        <taxon>Apoidea</taxon>
        <taxon>Anthophila</taxon>
        <taxon>Apidae</taxon>
        <taxon>Melipona</taxon>
    </lineage>
</organism>
<reference evidence="1" key="1">
    <citation type="submission" date="2021-10" db="EMBL/GenBank/DDBJ databases">
        <title>Melipona bicolor Genome sequencing and assembly.</title>
        <authorList>
            <person name="Araujo N.S."/>
            <person name="Arias M.C."/>
        </authorList>
    </citation>
    <scope>NUCLEOTIDE SEQUENCE</scope>
    <source>
        <strain evidence="1">USP_2M_L1-L4_2017</strain>
        <tissue evidence="1">Whole body</tissue>
    </source>
</reference>
<protein>
    <submittedName>
        <fullName evidence="1">Uncharacterized protein</fullName>
    </submittedName>
</protein>
<accession>A0AA40KR98</accession>
<feature type="non-terminal residue" evidence="1">
    <location>
        <position position="1"/>
    </location>
</feature>
<name>A0AA40KR98_9HYME</name>
<sequence>RSLTLGELKTFRRGVVAGCSPVTALNPERRSVELTRRRTTKAEGYASRLVRLKRRYIMCRQVGCFADGLYAWLVSRATGMAGDRDKNGEKSRR</sequence>
<dbReference type="EMBL" id="JAHYIQ010000008">
    <property type="protein sequence ID" value="KAK1129838.1"/>
    <property type="molecule type" value="Genomic_DNA"/>
</dbReference>
<evidence type="ECO:0000313" key="1">
    <source>
        <dbReference type="EMBL" id="KAK1129838.1"/>
    </source>
</evidence>
<dbReference type="AlphaFoldDB" id="A0AA40KR98"/>
<proteinExistence type="predicted"/>
<evidence type="ECO:0000313" key="2">
    <source>
        <dbReference type="Proteomes" id="UP001177670"/>
    </source>
</evidence>
<keyword evidence="2" id="KW-1185">Reference proteome</keyword>